<reference evidence="3 4" key="1">
    <citation type="submission" date="2022-04" db="EMBL/GenBank/DDBJ databases">
        <title>Hymenobacter sp. isolated from the air.</title>
        <authorList>
            <person name="Won M."/>
            <person name="Lee C.-M."/>
            <person name="Woen H.-Y."/>
            <person name="Kwon S.-W."/>
        </authorList>
    </citation>
    <scope>NUCLEOTIDE SEQUENCE [LARGE SCALE GENOMIC DNA]</scope>
    <source>
        <strain evidence="4">5413 J-13</strain>
    </source>
</reference>
<dbReference type="InterPro" id="IPR008928">
    <property type="entry name" value="6-hairpin_glycosidase_sf"/>
</dbReference>
<keyword evidence="3" id="KW-0378">Hydrolase</keyword>
<proteinExistence type="predicted"/>
<keyword evidence="4" id="KW-1185">Reference proteome</keyword>
<accession>A0A8T9T252</accession>
<dbReference type="EMBL" id="CP095053">
    <property type="protein sequence ID" value="UOR07043.1"/>
    <property type="molecule type" value="Genomic_DNA"/>
</dbReference>
<sequence length="617" mass="69959">MTQATPLEDYGLVGNLHTVALVSNKGSIDYLPFTRFDSPTIFAALLDAEKGGYWSLAPADEGVQSKQLYLPNTGILLTRFYSQGGIAELTDFMPVKHHQQNCAVVRMVRVIKGSMTFTMHCCPRFDYARASHELVAQEDDLLFRSCGEEDFQFRLLGDQPLQSTEAGDAIGTWTLAAGDTANFVIEATPTDDPSFIARDLKHYTEGAFNDTMAYWREWIESSTYTGRWRETVLRSAITLKLLTSLQFGSTVAAATFGLPECVGGARNWDYRFTWIRDAAFTMYAFLRLGFTTESKAFLHWIMERCNQLKDAADLQLMYAVDGSTELPEIDLLHLAGYRDSRPVRIGNGAAHQFQLDIYGELLDTIYLYNKYGGAITYDFWKHVSRLVDFVAENWQEEDHGMWEVRDEERQFISAKMMCWVALDRGIQIANDRSFPAPLEKWYKVRDEIYKEVFDNYWSEEKQAFVQYKGSDVLDATVLLLPLVRMFSPAEPRWQSTMRALEKELVIDSLMYRYHAGGGASDGLEGEEGTFTMCSFWYIENLSRAGDLDKATLLFEKLLGFASPLGLYSEQIGVAGEQIGNYPQAFTHLALISAAFQLNRDLDERHSGKSQQGHNFVG</sequence>
<dbReference type="SUPFAM" id="SSF48208">
    <property type="entry name" value="Six-hairpin glycosidases"/>
    <property type="match status" value="1"/>
</dbReference>
<dbReference type="AlphaFoldDB" id="A0A8T9T252"/>
<dbReference type="InterPro" id="IPR011613">
    <property type="entry name" value="GH15-like"/>
</dbReference>
<evidence type="ECO:0000313" key="3">
    <source>
        <dbReference type="EMBL" id="UOR07043.1"/>
    </source>
</evidence>
<dbReference type="Pfam" id="PF19291">
    <property type="entry name" value="TREH_N"/>
    <property type="match status" value="1"/>
</dbReference>
<dbReference type="GO" id="GO:0004553">
    <property type="term" value="F:hydrolase activity, hydrolyzing O-glycosyl compounds"/>
    <property type="evidence" value="ECO:0007669"/>
    <property type="project" value="UniProtKB-ARBA"/>
</dbReference>
<gene>
    <name evidence="3" type="ORF">MUN82_08075</name>
</gene>
<dbReference type="Pfam" id="PF00723">
    <property type="entry name" value="Glyco_hydro_15"/>
    <property type="match status" value="1"/>
</dbReference>
<evidence type="ECO:0000259" key="1">
    <source>
        <dbReference type="Pfam" id="PF00723"/>
    </source>
</evidence>
<evidence type="ECO:0000259" key="2">
    <source>
        <dbReference type="Pfam" id="PF19291"/>
    </source>
</evidence>
<dbReference type="PANTHER" id="PTHR31616:SF0">
    <property type="entry name" value="GLUCAN 1,4-ALPHA-GLUCOSIDASE"/>
    <property type="match status" value="1"/>
</dbReference>
<evidence type="ECO:0000313" key="4">
    <source>
        <dbReference type="Proteomes" id="UP000829925"/>
    </source>
</evidence>
<dbReference type="PANTHER" id="PTHR31616">
    <property type="entry name" value="TREHALASE"/>
    <property type="match status" value="1"/>
</dbReference>
<protein>
    <submittedName>
        <fullName evidence="3">Glycoside hydrolase family 15 protein</fullName>
    </submittedName>
</protein>
<name>A0A8T9T252_9BACT</name>
<dbReference type="RefSeq" id="WP_245096494.1">
    <property type="nucleotide sequence ID" value="NZ_CP095053.1"/>
</dbReference>
<dbReference type="GO" id="GO:0005975">
    <property type="term" value="P:carbohydrate metabolic process"/>
    <property type="evidence" value="ECO:0007669"/>
    <property type="project" value="InterPro"/>
</dbReference>
<feature type="domain" description="GH15-like" evidence="1">
    <location>
        <begin position="229"/>
        <end position="594"/>
    </location>
</feature>
<dbReference type="InterPro" id="IPR045582">
    <property type="entry name" value="Trehalase-like_N"/>
</dbReference>
<feature type="domain" description="Trehalase-like N-terminal" evidence="2">
    <location>
        <begin position="3"/>
        <end position="143"/>
    </location>
</feature>
<dbReference type="InterPro" id="IPR012341">
    <property type="entry name" value="6hp_glycosidase-like_sf"/>
</dbReference>
<organism evidence="3 4">
    <name type="scientific">Hymenobacter aerilatus</name>
    <dbReference type="NCBI Taxonomy" id="2932251"/>
    <lineage>
        <taxon>Bacteria</taxon>
        <taxon>Pseudomonadati</taxon>
        <taxon>Bacteroidota</taxon>
        <taxon>Cytophagia</taxon>
        <taxon>Cytophagales</taxon>
        <taxon>Hymenobacteraceae</taxon>
        <taxon>Hymenobacter</taxon>
    </lineage>
</organism>
<dbReference type="Proteomes" id="UP000829925">
    <property type="component" value="Chromosome"/>
</dbReference>
<dbReference type="KEGG" id="haei:MUN82_08075"/>
<dbReference type="Gene3D" id="1.50.10.10">
    <property type="match status" value="1"/>
</dbReference>